<keyword evidence="1" id="KW-0812">Transmembrane</keyword>
<dbReference type="Gene3D" id="3.40.50.1110">
    <property type="entry name" value="SGNH hydrolase"/>
    <property type="match status" value="1"/>
</dbReference>
<gene>
    <name evidence="3" type="ORF">J2Z37_000694</name>
</gene>
<sequence>MKDKGISILLSISILFTLVLLGGLSWALKSYLFESQKVVELPKQLVEEQPGEKNTQKEGKFILALGDSLTRGTGDPTGKGYIGQLIDELQSKSKEKITLSNMGIKGQTSAQLLSQIKEKEIQRQMAEADYILLTIGGNDLFQQGQTLVDPSPTMIEPLQKAYLKNLREILQQLRTLNKDATIFMIGLYNPFSYLDDTLHTSQIVREWNYQSSEVCAEFPLIVYVPTFDLFQLKAEDYLYSDKFHPNGEGYRLIAERVASLINW</sequence>
<organism evidence="3 4">
    <name type="scientific">Ammoniphilus resinae</name>
    <dbReference type="NCBI Taxonomy" id="861532"/>
    <lineage>
        <taxon>Bacteria</taxon>
        <taxon>Bacillati</taxon>
        <taxon>Bacillota</taxon>
        <taxon>Bacilli</taxon>
        <taxon>Bacillales</taxon>
        <taxon>Paenibacillaceae</taxon>
        <taxon>Aneurinibacillus group</taxon>
        <taxon>Ammoniphilus</taxon>
    </lineage>
</organism>
<dbReference type="CDD" id="cd04506">
    <property type="entry name" value="SGNH_hydrolase_YpmR_like"/>
    <property type="match status" value="1"/>
</dbReference>
<feature type="transmembrane region" description="Helical" evidence="1">
    <location>
        <begin position="6"/>
        <end position="28"/>
    </location>
</feature>
<name>A0ABS4GKC3_9BACL</name>
<evidence type="ECO:0000256" key="1">
    <source>
        <dbReference type="SAM" id="Phobius"/>
    </source>
</evidence>
<accession>A0ABS4GKC3</accession>
<dbReference type="Proteomes" id="UP001519343">
    <property type="component" value="Unassembled WGS sequence"/>
</dbReference>
<proteinExistence type="predicted"/>
<dbReference type="PANTHER" id="PTHR30383">
    <property type="entry name" value="THIOESTERASE 1/PROTEASE 1/LYSOPHOSPHOLIPASE L1"/>
    <property type="match status" value="1"/>
</dbReference>
<dbReference type="InterPro" id="IPR013830">
    <property type="entry name" value="SGNH_hydro"/>
</dbReference>
<dbReference type="InterPro" id="IPR051532">
    <property type="entry name" value="Ester_Hydrolysis_Enzymes"/>
</dbReference>
<dbReference type="Pfam" id="PF13472">
    <property type="entry name" value="Lipase_GDSL_2"/>
    <property type="match status" value="1"/>
</dbReference>
<feature type="domain" description="SGNH hydrolase-type esterase" evidence="2">
    <location>
        <begin position="64"/>
        <end position="252"/>
    </location>
</feature>
<evidence type="ECO:0000259" key="2">
    <source>
        <dbReference type="Pfam" id="PF13472"/>
    </source>
</evidence>
<comment type="caution">
    <text evidence="3">The sequence shown here is derived from an EMBL/GenBank/DDBJ whole genome shotgun (WGS) entry which is preliminary data.</text>
</comment>
<protein>
    <submittedName>
        <fullName evidence="3">Lysophospholipase L1-like esterase/nitrogen fixation-related uncharacterized protein</fullName>
    </submittedName>
</protein>
<dbReference type="InterPro" id="IPR036514">
    <property type="entry name" value="SGNH_hydro_sf"/>
</dbReference>
<keyword evidence="1" id="KW-0472">Membrane</keyword>
<dbReference type="SUPFAM" id="SSF52266">
    <property type="entry name" value="SGNH hydrolase"/>
    <property type="match status" value="1"/>
</dbReference>
<dbReference type="EMBL" id="JAGGKT010000001">
    <property type="protein sequence ID" value="MBP1930707.1"/>
    <property type="molecule type" value="Genomic_DNA"/>
</dbReference>
<evidence type="ECO:0000313" key="4">
    <source>
        <dbReference type="Proteomes" id="UP001519343"/>
    </source>
</evidence>
<keyword evidence="4" id="KW-1185">Reference proteome</keyword>
<dbReference type="PANTHER" id="PTHR30383:SF27">
    <property type="entry name" value="SPORE GERMINATION LIPASE LIPC"/>
    <property type="match status" value="1"/>
</dbReference>
<reference evidence="3 4" key="1">
    <citation type="submission" date="2021-03" db="EMBL/GenBank/DDBJ databases">
        <title>Genomic Encyclopedia of Type Strains, Phase IV (KMG-IV): sequencing the most valuable type-strain genomes for metagenomic binning, comparative biology and taxonomic classification.</title>
        <authorList>
            <person name="Goeker M."/>
        </authorList>
    </citation>
    <scope>NUCLEOTIDE SEQUENCE [LARGE SCALE GENOMIC DNA]</scope>
    <source>
        <strain evidence="3 4">DSM 24738</strain>
    </source>
</reference>
<evidence type="ECO:0000313" key="3">
    <source>
        <dbReference type="EMBL" id="MBP1930707.1"/>
    </source>
</evidence>
<keyword evidence="1" id="KW-1133">Transmembrane helix</keyword>